<protein>
    <recommendedName>
        <fullName evidence="3">Calmodulin-lysine N-methyltransferase</fullName>
    </recommendedName>
</protein>
<gene>
    <name evidence="1" type="ORF">CYCCA115_LOCUS9350</name>
</gene>
<dbReference type="PANTHER" id="PTHR14614:SF132">
    <property type="entry name" value="PROTEIN-LYSINE METHYLTRANSFERASE C42C1.13"/>
    <property type="match status" value="1"/>
</dbReference>
<dbReference type="Gene3D" id="3.40.50.150">
    <property type="entry name" value="Vaccinia Virus protein VP39"/>
    <property type="match status" value="1"/>
</dbReference>
<name>A0AAD2FJI7_9STRA</name>
<dbReference type="AlphaFoldDB" id="A0AAD2FJI7"/>
<dbReference type="SUPFAM" id="SSF53335">
    <property type="entry name" value="S-adenosyl-L-methionine-dependent methyltransferases"/>
    <property type="match status" value="1"/>
</dbReference>
<comment type="caution">
    <text evidence="1">The sequence shown here is derived from an EMBL/GenBank/DDBJ whole genome shotgun (WGS) entry which is preliminary data.</text>
</comment>
<dbReference type="Pfam" id="PF10294">
    <property type="entry name" value="Methyltransf_16"/>
    <property type="match status" value="1"/>
</dbReference>
<reference evidence="1" key="1">
    <citation type="submission" date="2023-08" db="EMBL/GenBank/DDBJ databases">
        <authorList>
            <person name="Audoor S."/>
            <person name="Bilcke G."/>
        </authorList>
    </citation>
    <scope>NUCLEOTIDE SEQUENCE</scope>
</reference>
<sequence>MFYPTARRYFQFPSSEHNAVDSDPIMIRQTSFGCGKLGHQVWPSAIALSLYLCSQDFTKDKSVMELGAGCGLPSAVCRDILGVDSVLATDFWMLPTSEWEKGRLIPENWHGINLEFNICKDASKTANIQQLDWHKPDSIRDALRIGKPKIVIGSDLVYYPTDLEPLWNTIEICLKEGNLDQVLLVSPLEPITREALPEFRQLLEGKGKDGYTVEIEELTVHRDEIGNSVDHFLRMSIALAQ</sequence>
<organism evidence="1 2">
    <name type="scientific">Cylindrotheca closterium</name>
    <dbReference type="NCBI Taxonomy" id="2856"/>
    <lineage>
        <taxon>Eukaryota</taxon>
        <taxon>Sar</taxon>
        <taxon>Stramenopiles</taxon>
        <taxon>Ochrophyta</taxon>
        <taxon>Bacillariophyta</taxon>
        <taxon>Bacillariophyceae</taxon>
        <taxon>Bacillariophycidae</taxon>
        <taxon>Bacillariales</taxon>
        <taxon>Bacillariaceae</taxon>
        <taxon>Cylindrotheca</taxon>
    </lineage>
</organism>
<proteinExistence type="predicted"/>
<evidence type="ECO:0000313" key="2">
    <source>
        <dbReference type="Proteomes" id="UP001295423"/>
    </source>
</evidence>
<dbReference type="EMBL" id="CAKOGP040001335">
    <property type="protein sequence ID" value="CAJ1945206.1"/>
    <property type="molecule type" value="Genomic_DNA"/>
</dbReference>
<accession>A0AAD2FJI7</accession>
<evidence type="ECO:0000313" key="1">
    <source>
        <dbReference type="EMBL" id="CAJ1945206.1"/>
    </source>
</evidence>
<dbReference type="Proteomes" id="UP001295423">
    <property type="component" value="Unassembled WGS sequence"/>
</dbReference>
<evidence type="ECO:0008006" key="3">
    <source>
        <dbReference type="Google" id="ProtNLM"/>
    </source>
</evidence>
<keyword evidence="2" id="KW-1185">Reference proteome</keyword>
<dbReference type="PANTHER" id="PTHR14614">
    <property type="entry name" value="HEPATOCELLULAR CARCINOMA-ASSOCIATED ANTIGEN"/>
    <property type="match status" value="1"/>
</dbReference>
<dbReference type="InterPro" id="IPR029063">
    <property type="entry name" value="SAM-dependent_MTases_sf"/>
</dbReference>
<dbReference type="InterPro" id="IPR019410">
    <property type="entry name" value="Methyltransf_16"/>
</dbReference>